<protein>
    <submittedName>
        <fullName evidence="2">Uncharacterized protein</fullName>
    </submittedName>
</protein>
<feature type="transmembrane region" description="Helical" evidence="1">
    <location>
        <begin position="79"/>
        <end position="101"/>
    </location>
</feature>
<keyword evidence="1" id="KW-0472">Membrane</keyword>
<evidence type="ECO:0000256" key="1">
    <source>
        <dbReference type="SAM" id="Phobius"/>
    </source>
</evidence>
<dbReference type="Proteomes" id="UP000005938">
    <property type="component" value="Unassembled WGS sequence"/>
</dbReference>
<organism evidence="2 3">
    <name type="scientific">Imtechella halotolerans K1</name>
    <dbReference type="NCBI Taxonomy" id="946077"/>
    <lineage>
        <taxon>Bacteria</taxon>
        <taxon>Pseudomonadati</taxon>
        <taxon>Bacteroidota</taxon>
        <taxon>Flavobacteriia</taxon>
        <taxon>Flavobacteriales</taxon>
        <taxon>Flavobacteriaceae</taxon>
        <taxon>Imtechella</taxon>
    </lineage>
</organism>
<proteinExistence type="predicted"/>
<sequence length="125" mass="14378">MTYISKSKIKNETIDTKEIDYKIIMLFLNNNKTKMDHLKAKKLIENPIVNIIFILFTACLSWLIIVIDNHNKSMGEVLLYFFIPLIIGLLTIITYVIALIISKRKAWITTVVGCLINLILCLHLA</sequence>
<evidence type="ECO:0000313" key="3">
    <source>
        <dbReference type="Proteomes" id="UP000005938"/>
    </source>
</evidence>
<comment type="caution">
    <text evidence="2">The sequence shown here is derived from an EMBL/GenBank/DDBJ whole genome shotgun (WGS) entry which is preliminary data.</text>
</comment>
<evidence type="ECO:0000313" key="2">
    <source>
        <dbReference type="EMBL" id="EID75786.1"/>
    </source>
</evidence>
<name>I0WHC0_9FLAO</name>
<feature type="transmembrane region" description="Helical" evidence="1">
    <location>
        <begin position="107"/>
        <end position="124"/>
    </location>
</feature>
<keyword evidence="1" id="KW-1133">Transmembrane helix</keyword>
<feature type="transmembrane region" description="Helical" evidence="1">
    <location>
        <begin position="48"/>
        <end position="67"/>
    </location>
</feature>
<keyword evidence="1" id="KW-0812">Transmembrane</keyword>
<keyword evidence="3" id="KW-1185">Reference proteome</keyword>
<reference evidence="2 3" key="1">
    <citation type="journal article" date="2012" name="J. Bacteriol.">
        <title>Genome Sequence of the Halotolerant Bacterium Imtechella halotolerans K1T.</title>
        <authorList>
            <person name="Kumar S."/>
            <person name="Vikram S."/>
            <person name="Subramanian S."/>
            <person name="Raghava G.P."/>
            <person name="Pinnaka A.K."/>
        </authorList>
    </citation>
    <scope>NUCLEOTIDE SEQUENCE [LARGE SCALE GENOMIC DNA]</scope>
    <source>
        <strain evidence="2 3">K1</strain>
    </source>
</reference>
<dbReference type="EMBL" id="AJJU01000004">
    <property type="protein sequence ID" value="EID75786.1"/>
    <property type="molecule type" value="Genomic_DNA"/>
</dbReference>
<gene>
    <name evidence="2" type="ORF">W5A_06213</name>
</gene>
<accession>I0WHC0</accession>
<dbReference type="AlphaFoldDB" id="I0WHC0"/>